<keyword evidence="2 7" id="KW-0699">rRNA-binding</keyword>
<dbReference type="InterPro" id="IPR020594">
    <property type="entry name" value="Ribosomal_bL9_bac/chp"/>
</dbReference>
<dbReference type="InterPro" id="IPR036935">
    <property type="entry name" value="Ribosomal_bL9_N_sf"/>
</dbReference>
<keyword evidence="5 7" id="KW-0687">Ribonucleoprotein</keyword>
<evidence type="ECO:0000256" key="5">
    <source>
        <dbReference type="ARBA" id="ARBA00023274"/>
    </source>
</evidence>
<reference evidence="11 12" key="1">
    <citation type="submission" date="2014-05" db="EMBL/GenBank/DDBJ databases">
        <title>De novo Genome Sequence of Spirocheata sp.</title>
        <authorList>
            <person name="Shivani Y."/>
            <person name="Subhash Y."/>
            <person name="Tushar L."/>
            <person name="Sasikala C."/>
            <person name="Ramana C.V."/>
        </authorList>
    </citation>
    <scope>NUCLEOTIDE SEQUENCE [LARGE SCALE GENOMIC DNA]</scope>
    <source>
        <strain evidence="11 12">JC230</strain>
    </source>
</reference>
<dbReference type="InterPro" id="IPR036791">
    <property type="entry name" value="Ribosomal_bL9_C_sf"/>
</dbReference>
<evidence type="ECO:0000259" key="9">
    <source>
        <dbReference type="Pfam" id="PF01281"/>
    </source>
</evidence>
<dbReference type="eggNOG" id="COG0359">
    <property type="taxonomic scope" value="Bacteria"/>
</dbReference>
<dbReference type="HAMAP" id="MF_00503">
    <property type="entry name" value="Ribosomal_bL9"/>
    <property type="match status" value="1"/>
</dbReference>
<dbReference type="GO" id="GO:1990904">
    <property type="term" value="C:ribonucleoprotein complex"/>
    <property type="evidence" value="ECO:0007669"/>
    <property type="project" value="UniProtKB-KW"/>
</dbReference>
<dbReference type="NCBIfam" id="TIGR00158">
    <property type="entry name" value="L9"/>
    <property type="match status" value="1"/>
</dbReference>
<dbReference type="InterPro" id="IPR009027">
    <property type="entry name" value="Ribosomal_bL9/RNase_H1_N"/>
</dbReference>
<feature type="domain" description="Large ribosomal subunit protein bL9 C-terminal" evidence="10">
    <location>
        <begin position="65"/>
        <end position="146"/>
    </location>
</feature>
<dbReference type="Proteomes" id="UP000029692">
    <property type="component" value="Unassembled WGS sequence"/>
</dbReference>
<dbReference type="SUPFAM" id="SSF55653">
    <property type="entry name" value="Ribosomal protein L9 C-domain"/>
    <property type="match status" value="1"/>
</dbReference>
<feature type="compositionally biased region" description="Acidic residues" evidence="8">
    <location>
        <begin position="168"/>
        <end position="195"/>
    </location>
</feature>
<feature type="domain" description="Ribosomal protein L9" evidence="9">
    <location>
        <begin position="1"/>
        <end position="46"/>
    </location>
</feature>
<keyword evidence="4 7" id="KW-0689">Ribosomal protein</keyword>
<dbReference type="RefSeq" id="WP_037544802.1">
    <property type="nucleotide sequence ID" value="NZ_JNUP01000003.1"/>
</dbReference>
<evidence type="ECO:0000313" key="12">
    <source>
        <dbReference type="Proteomes" id="UP000029692"/>
    </source>
</evidence>
<sequence>MKVILNNDIPNLGEEGDVLEVKPGYARNFLIPRGLVSMYSRANVAILEGKRKQIAKRKEDKRLAAASNKVKIEEAKLVFPMPAGENGKLFGAVTAQMIHEELEKIGVEIERKKIEIPGHTLKALGDYKLLVHLYNDEEAELKVSVVSDATEESPASPKAAEPQAVKEEVEEPAGEEEAVAAEASVEEESTEEADQ</sequence>
<accession>A0A098R247</accession>
<evidence type="ECO:0000256" key="4">
    <source>
        <dbReference type="ARBA" id="ARBA00022980"/>
    </source>
</evidence>
<dbReference type="Gene3D" id="3.40.5.10">
    <property type="entry name" value="Ribosomal protein L9, N-terminal domain"/>
    <property type="match status" value="1"/>
</dbReference>
<evidence type="ECO:0000256" key="7">
    <source>
        <dbReference type="HAMAP-Rule" id="MF_00503"/>
    </source>
</evidence>
<dbReference type="PANTHER" id="PTHR21368">
    <property type="entry name" value="50S RIBOSOMAL PROTEIN L9"/>
    <property type="match status" value="1"/>
</dbReference>
<organism evidence="11 12">
    <name type="scientific">Spirochaeta lutea</name>
    <dbReference type="NCBI Taxonomy" id="1480694"/>
    <lineage>
        <taxon>Bacteria</taxon>
        <taxon>Pseudomonadati</taxon>
        <taxon>Spirochaetota</taxon>
        <taxon>Spirochaetia</taxon>
        <taxon>Spirochaetales</taxon>
        <taxon>Spirochaetaceae</taxon>
        <taxon>Spirochaeta</taxon>
    </lineage>
</organism>
<keyword evidence="3 7" id="KW-0694">RNA-binding</keyword>
<dbReference type="InterPro" id="IPR020069">
    <property type="entry name" value="Ribosomal_bL9_C"/>
</dbReference>
<dbReference type="Pfam" id="PF03948">
    <property type="entry name" value="Ribosomal_L9_C"/>
    <property type="match status" value="1"/>
</dbReference>
<dbReference type="STRING" id="1480694.DC28_00845"/>
<keyword evidence="12" id="KW-1185">Reference proteome</keyword>
<dbReference type="Gene3D" id="3.10.430.100">
    <property type="entry name" value="Ribosomal protein L9, C-terminal domain"/>
    <property type="match status" value="1"/>
</dbReference>
<dbReference type="GO" id="GO:0003735">
    <property type="term" value="F:structural constituent of ribosome"/>
    <property type="evidence" value="ECO:0007669"/>
    <property type="project" value="InterPro"/>
</dbReference>
<evidence type="ECO:0000256" key="1">
    <source>
        <dbReference type="ARBA" id="ARBA00010605"/>
    </source>
</evidence>
<dbReference type="InterPro" id="IPR000244">
    <property type="entry name" value="Ribosomal_bL9"/>
</dbReference>
<evidence type="ECO:0000256" key="6">
    <source>
        <dbReference type="ARBA" id="ARBA00035292"/>
    </source>
</evidence>
<dbReference type="GO" id="GO:0005840">
    <property type="term" value="C:ribosome"/>
    <property type="evidence" value="ECO:0007669"/>
    <property type="project" value="UniProtKB-KW"/>
</dbReference>
<evidence type="ECO:0000256" key="8">
    <source>
        <dbReference type="SAM" id="MobiDB-lite"/>
    </source>
</evidence>
<protein>
    <recommendedName>
        <fullName evidence="6 7">Large ribosomal subunit protein bL9</fullName>
    </recommendedName>
</protein>
<gene>
    <name evidence="7" type="primary">rplI</name>
    <name evidence="11" type="ORF">DC28_00845</name>
</gene>
<name>A0A098R247_9SPIO</name>
<dbReference type="GO" id="GO:0019843">
    <property type="term" value="F:rRNA binding"/>
    <property type="evidence" value="ECO:0007669"/>
    <property type="project" value="UniProtKB-UniRule"/>
</dbReference>
<dbReference type="SUPFAM" id="SSF55658">
    <property type="entry name" value="L9 N-domain-like"/>
    <property type="match status" value="1"/>
</dbReference>
<feature type="region of interest" description="Disordered" evidence="8">
    <location>
        <begin position="145"/>
        <end position="195"/>
    </location>
</feature>
<comment type="function">
    <text evidence="7">Binds to the 23S rRNA.</text>
</comment>
<dbReference type="InterPro" id="IPR020070">
    <property type="entry name" value="Ribosomal_bL9_N"/>
</dbReference>
<dbReference type="Pfam" id="PF01281">
    <property type="entry name" value="Ribosomal_L9_N"/>
    <property type="match status" value="1"/>
</dbReference>
<dbReference type="GO" id="GO:0006412">
    <property type="term" value="P:translation"/>
    <property type="evidence" value="ECO:0007669"/>
    <property type="project" value="UniProtKB-UniRule"/>
</dbReference>
<evidence type="ECO:0000313" key="11">
    <source>
        <dbReference type="EMBL" id="KGE73801.1"/>
    </source>
</evidence>
<dbReference type="EMBL" id="JNUP01000003">
    <property type="protein sequence ID" value="KGE73801.1"/>
    <property type="molecule type" value="Genomic_DNA"/>
</dbReference>
<evidence type="ECO:0000256" key="2">
    <source>
        <dbReference type="ARBA" id="ARBA00022730"/>
    </source>
</evidence>
<dbReference type="AlphaFoldDB" id="A0A098R247"/>
<comment type="similarity">
    <text evidence="1 7">Belongs to the bacterial ribosomal protein bL9 family.</text>
</comment>
<comment type="caution">
    <text evidence="11">The sequence shown here is derived from an EMBL/GenBank/DDBJ whole genome shotgun (WGS) entry which is preliminary data.</text>
</comment>
<evidence type="ECO:0000259" key="10">
    <source>
        <dbReference type="Pfam" id="PF03948"/>
    </source>
</evidence>
<evidence type="ECO:0000256" key="3">
    <source>
        <dbReference type="ARBA" id="ARBA00022884"/>
    </source>
</evidence>
<proteinExistence type="inferred from homology"/>
<dbReference type="OrthoDB" id="9788336at2"/>